<dbReference type="EMBL" id="JBEDUW010000018">
    <property type="protein sequence ID" value="KAK9907814.1"/>
    <property type="molecule type" value="Genomic_DNA"/>
</dbReference>
<evidence type="ECO:0000313" key="3">
    <source>
        <dbReference type="Proteomes" id="UP001457282"/>
    </source>
</evidence>
<accession>A0AAW1VSK9</accession>
<gene>
    <name evidence="2" type="ORF">M0R45_000509</name>
</gene>
<feature type="chain" id="PRO_5044013591" description="Secreted protein" evidence="1">
    <location>
        <begin position="20"/>
        <end position="175"/>
    </location>
</feature>
<keyword evidence="1" id="KW-0732">Signal</keyword>
<evidence type="ECO:0000313" key="2">
    <source>
        <dbReference type="EMBL" id="KAK9907814.1"/>
    </source>
</evidence>
<dbReference type="Proteomes" id="UP001457282">
    <property type="component" value="Unassembled WGS sequence"/>
</dbReference>
<dbReference type="AlphaFoldDB" id="A0AAW1VSK9"/>
<evidence type="ECO:0008006" key="4">
    <source>
        <dbReference type="Google" id="ProtNLM"/>
    </source>
</evidence>
<keyword evidence="3" id="KW-1185">Reference proteome</keyword>
<reference evidence="2 3" key="1">
    <citation type="journal article" date="2023" name="G3 (Bethesda)">
        <title>A chromosome-length genome assembly and annotation of blackberry (Rubus argutus, cv. 'Hillquist').</title>
        <authorList>
            <person name="Bruna T."/>
            <person name="Aryal R."/>
            <person name="Dudchenko O."/>
            <person name="Sargent D.J."/>
            <person name="Mead D."/>
            <person name="Buti M."/>
            <person name="Cavallini A."/>
            <person name="Hytonen T."/>
            <person name="Andres J."/>
            <person name="Pham M."/>
            <person name="Weisz D."/>
            <person name="Mascagni F."/>
            <person name="Usai G."/>
            <person name="Natali L."/>
            <person name="Bassil N."/>
            <person name="Fernandez G.E."/>
            <person name="Lomsadze A."/>
            <person name="Armour M."/>
            <person name="Olukolu B."/>
            <person name="Poorten T."/>
            <person name="Britton C."/>
            <person name="Davik J."/>
            <person name="Ashrafi H."/>
            <person name="Aiden E.L."/>
            <person name="Borodovsky M."/>
            <person name="Worthington M."/>
        </authorList>
    </citation>
    <scope>NUCLEOTIDE SEQUENCE [LARGE SCALE GENOMIC DNA]</scope>
    <source>
        <strain evidence="2">PI 553951</strain>
    </source>
</reference>
<protein>
    <recommendedName>
        <fullName evidence="4">Secreted protein</fullName>
    </recommendedName>
</protein>
<proteinExistence type="predicted"/>
<name>A0AAW1VSK9_RUBAR</name>
<comment type="caution">
    <text evidence="2">The sequence shown here is derived from an EMBL/GenBank/DDBJ whole genome shotgun (WGS) entry which is preliminary data.</text>
</comment>
<sequence length="175" mass="19334">MVFSCFLWLLFSTFHCRHHRPVAVHSSLASTFFLWINPCNLESILTCKSISSPWLQPFQSTHNIQPKYHSPSHHCNLITMAAAHSINLLSHIFNSSAQLNRARARFICNQPPSITCNITSPSSVHHCRVSSTGAPVCPSRQSKLKTSSAVIPVTAGNLISRATTCASLKHHTQPP</sequence>
<evidence type="ECO:0000256" key="1">
    <source>
        <dbReference type="SAM" id="SignalP"/>
    </source>
</evidence>
<organism evidence="2 3">
    <name type="scientific">Rubus argutus</name>
    <name type="common">Southern blackberry</name>
    <dbReference type="NCBI Taxonomy" id="59490"/>
    <lineage>
        <taxon>Eukaryota</taxon>
        <taxon>Viridiplantae</taxon>
        <taxon>Streptophyta</taxon>
        <taxon>Embryophyta</taxon>
        <taxon>Tracheophyta</taxon>
        <taxon>Spermatophyta</taxon>
        <taxon>Magnoliopsida</taxon>
        <taxon>eudicotyledons</taxon>
        <taxon>Gunneridae</taxon>
        <taxon>Pentapetalae</taxon>
        <taxon>rosids</taxon>
        <taxon>fabids</taxon>
        <taxon>Rosales</taxon>
        <taxon>Rosaceae</taxon>
        <taxon>Rosoideae</taxon>
        <taxon>Rosoideae incertae sedis</taxon>
        <taxon>Rubus</taxon>
    </lineage>
</organism>
<feature type="signal peptide" evidence="1">
    <location>
        <begin position="1"/>
        <end position="19"/>
    </location>
</feature>